<dbReference type="Pfam" id="PF13466">
    <property type="entry name" value="STAS_2"/>
    <property type="match status" value="1"/>
</dbReference>
<dbReference type="InterPro" id="IPR002645">
    <property type="entry name" value="STAS_dom"/>
</dbReference>
<reference evidence="2 3" key="1">
    <citation type="submission" date="2018-05" db="EMBL/GenBank/DDBJ databases">
        <title>Salinimonas sp. HMF8227 Genome sequencing and assembly.</title>
        <authorList>
            <person name="Kang H."/>
            <person name="Kang J."/>
            <person name="Cha I."/>
            <person name="Kim H."/>
            <person name="Joh K."/>
        </authorList>
    </citation>
    <scope>NUCLEOTIDE SEQUENCE [LARGE SCALE GENOMIC DNA]</scope>
    <source>
        <strain evidence="2 3">HMF8227</strain>
    </source>
</reference>
<dbReference type="Gene3D" id="3.30.750.24">
    <property type="entry name" value="STAS domain"/>
    <property type="match status" value="1"/>
</dbReference>
<dbReference type="InterPro" id="IPR036513">
    <property type="entry name" value="STAS_dom_sf"/>
</dbReference>
<keyword evidence="3" id="KW-1185">Reference proteome</keyword>
<evidence type="ECO:0000259" key="1">
    <source>
        <dbReference type="PROSITE" id="PS50801"/>
    </source>
</evidence>
<dbReference type="RefSeq" id="WP_109339712.1">
    <property type="nucleotide sequence ID" value="NZ_CP029347.1"/>
</dbReference>
<dbReference type="CDD" id="cd07043">
    <property type="entry name" value="STAS_anti-anti-sigma_factors"/>
    <property type="match status" value="1"/>
</dbReference>
<dbReference type="PANTHER" id="PTHR33495">
    <property type="entry name" value="ANTI-SIGMA FACTOR ANTAGONIST TM_1081-RELATED-RELATED"/>
    <property type="match status" value="1"/>
</dbReference>
<evidence type="ECO:0000313" key="2">
    <source>
        <dbReference type="EMBL" id="AWL12109.1"/>
    </source>
</evidence>
<dbReference type="InterPro" id="IPR058548">
    <property type="entry name" value="MlaB-like_STAS"/>
</dbReference>
<dbReference type="OrthoDB" id="278639at2"/>
<evidence type="ECO:0000313" key="3">
    <source>
        <dbReference type="Proteomes" id="UP000245728"/>
    </source>
</evidence>
<sequence>MNEDVSRIRLPERFDFDHHKIFSQAYKAALNKPGCASIILDFSDVDYLDSSALGLMVLLHREANSQGVSLAIEGASGVARDILNMANMQKLYDFRQ</sequence>
<proteinExistence type="predicted"/>
<gene>
    <name evidence="2" type="ORF">HMF8227_01636</name>
</gene>
<organism evidence="2 3">
    <name type="scientific">Saliniradius amylolyticus</name>
    <dbReference type="NCBI Taxonomy" id="2183582"/>
    <lineage>
        <taxon>Bacteria</taxon>
        <taxon>Pseudomonadati</taxon>
        <taxon>Pseudomonadota</taxon>
        <taxon>Gammaproteobacteria</taxon>
        <taxon>Alteromonadales</taxon>
        <taxon>Alteromonadaceae</taxon>
        <taxon>Saliniradius</taxon>
    </lineage>
</organism>
<dbReference type="AlphaFoldDB" id="A0A2S2E3D3"/>
<dbReference type="EMBL" id="CP029347">
    <property type="protein sequence ID" value="AWL12109.1"/>
    <property type="molecule type" value="Genomic_DNA"/>
</dbReference>
<dbReference type="PROSITE" id="PS50801">
    <property type="entry name" value="STAS"/>
    <property type="match status" value="1"/>
</dbReference>
<dbReference type="Proteomes" id="UP000245728">
    <property type="component" value="Chromosome"/>
</dbReference>
<protein>
    <recommendedName>
        <fullName evidence="1">STAS domain-containing protein</fullName>
    </recommendedName>
</protein>
<name>A0A2S2E3D3_9ALTE</name>
<dbReference type="KEGG" id="salh:HMF8227_01636"/>
<dbReference type="GO" id="GO:0043856">
    <property type="term" value="F:anti-sigma factor antagonist activity"/>
    <property type="evidence" value="ECO:0007669"/>
    <property type="project" value="TreeGrafter"/>
</dbReference>
<feature type="domain" description="STAS" evidence="1">
    <location>
        <begin position="1"/>
        <end position="96"/>
    </location>
</feature>
<accession>A0A2S2E3D3</accession>
<dbReference type="SUPFAM" id="SSF52091">
    <property type="entry name" value="SpoIIaa-like"/>
    <property type="match status" value="1"/>
</dbReference>